<dbReference type="AlphaFoldDB" id="A0A9N9S326"/>
<gene>
    <name evidence="1" type="ORF">CHIRRI_LOCUS10551</name>
</gene>
<keyword evidence="2" id="KW-1185">Reference proteome</keyword>
<reference evidence="1" key="1">
    <citation type="submission" date="2022-01" db="EMBL/GenBank/DDBJ databases">
        <authorList>
            <person name="King R."/>
        </authorList>
    </citation>
    <scope>NUCLEOTIDE SEQUENCE</scope>
</reference>
<proteinExistence type="predicted"/>
<sequence length="72" mass="8546">MKTEDISKLANDELYKLRESQLMTNIELKMQSGKIQELDNDKIKLQKNTHEMQLMMDNLMRTNAELESDTER</sequence>
<organism evidence="1 2">
    <name type="scientific">Chironomus riparius</name>
    <dbReference type="NCBI Taxonomy" id="315576"/>
    <lineage>
        <taxon>Eukaryota</taxon>
        <taxon>Metazoa</taxon>
        <taxon>Ecdysozoa</taxon>
        <taxon>Arthropoda</taxon>
        <taxon>Hexapoda</taxon>
        <taxon>Insecta</taxon>
        <taxon>Pterygota</taxon>
        <taxon>Neoptera</taxon>
        <taxon>Endopterygota</taxon>
        <taxon>Diptera</taxon>
        <taxon>Nematocera</taxon>
        <taxon>Chironomoidea</taxon>
        <taxon>Chironomidae</taxon>
        <taxon>Chironominae</taxon>
        <taxon>Chironomus</taxon>
    </lineage>
</organism>
<name>A0A9N9S326_9DIPT</name>
<dbReference type="EMBL" id="OU895879">
    <property type="protein sequence ID" value="CAG9807705.1"/>
    <property type="molecule type" value="Genomic_DNA"/>
</dbReference>
<reference evidence="1" key="2">
    <citation type="submission" date="2022-10" db="EMBL/GenBank/DDBJ databases">
        <authorList>
            <consortium name="ENA_rothamsted_submissions"/>
            <consortium name="culmorum"/>
            <person name="King R."/>
        </authorList>
    </citation>
    <scope>NUCLEOTIDE SEQUENCE</scope>
</reference>
<protein>
    <submittedName>
        <fullName evidence="1">Uncharacterized protein</fullName>
    </submittedName>
</protein>
<dbReference type="OrthoDB" id="2441647at2759"/>
<evidence type="ECO:0000313" key="1">
    <source>
        <dbReference type="EMBL" id="CAG9807705.1"/>
    </source>
</evidence>
<dbReference type="Proteomes" id="UP001153620">
    <property type="component" value="Chromosome 3"/>
</dbReference>
<accession>A0A9N9S326</accession>
<evidence type="ECO:0000313" key="2">
    <source>
        <dbReference type="Proteomes" id="UP001153620"/>
    </source>
</evidence>